<reference evidence="2 3" key="1">
    <citation type="submission" date="2020-07" db="EMBL/GenBank/DDBJ databases">
        <title>Fungal Genomes of the International Space Station.</title>
        <authorList>
            <person name="Seuylemezian A."/>
            <person name="Singh N.K."/>
            <person name="Wood J."/>
            <person name="Venkateswaran K."/>
        </authorList>
    </citation>
    <scope>NUCLEOTIDE SEQUENCE [LARGE SCALE GENOMIC DNA]</scope>
    <source>
        <strain evidence="2 3">PL-B2</strain>
    </source>
</reference>
<comment type="caution">
    <text evidence="2">The sequence shown here is derived from an EMBL/GenBank/DDBJ whole genome shotgun (WGS) entry which is preliminary data.</text>
</comment>
<keyword evidence="3" id="KW-1185">Reference proteome</keyword>
<feature type="domain" description="DUF4397" evidence="1">
    <location>
        <begin position="61"/>
        <end position="174"/>
    </location>
</feature>
<gene>
    <name evidence="2" type="ORF">H0185_07475</name>
</gene>
<protein>
    <submittedName>
        <fullName evidence="2">DUF4397 domain-containing protein</fullName>
    </submittedName>
</protein>
<sequence>MTVKENLPNYISKAAMYQEIADFYKYRNPSLHIYFYLLHIKNLNKETQGILKTYHSQLLPAQFRIFHVDKTNQKLDIFLDGAPFITNYSCSDMNHYLLVPPGKHQIKINVAGKTSQQLLKKNMYFAAGRYYTLVTTNDSRNQRLLAFEDQPAVPKGEAKIRFLHLSPNEQEIDIAVKKRDVIFPKLTYCSATNYLGVTPMKLELEARKSGTNEVTVHLPILSLEPNTAYTGFILDNDILLWSDSHPR</sequence>
<dbReference type="RefSeq" id="WP_221872676.1">
    <property type="nucleotide sequence ID" value="NZ_JACWFH010000008.1"/>
</dbReference>
<dbReference type="EMBL" id="JACWFH010000008">
    <property type="protein sequence ID" value="MBY0096645.1"/>
    <property type="molecule type" value="Genomic_DNA"/>
</dbReference>
<dbReference type="InterPro" id="IPR025510">
    <property type="entry name" value="DUF4397"/>
</dbReference>
<evidence type="ECO:0000259" key="1">
    <source>
        <dbReference type="Pfam" id="PF14344"/>
    </source>
</evidence>
<proteinExistence type="predicted"/>
<accession>A0ABS7K3C3</accession>
<evidence type="ECO:0000313" key="3">
    <source>
        <dbReference type="Proteomes" id="UP000769780"/>
    </source>
</evidence>
<dbReference type="Pfam" id="PF14344">
    <property type="entry name" value="DUF4397"/>
    <property type="match status" value="1"/>
</dbReference>
<dbReference type="Proteomes" id="UP000769780">
    <property type="component" value="Unassembled WGS sequence"/>
</dbReference>
<organism evidence="2 3">
    <name type="scientific">Mesobacillus maritimus</name>
    <dbReference type="NCBI Taxonomy" id="1643336"/>
    <lineage>
        <taxon>Bacteria</taxon>
        <taxon>Bacillati</taxon>
        <taxon>Bacillota</taxon>
        <taxon>Bacilli</taxon>
        <taxon>Bacillales</taxon>
        <taxon>Bacillaceae</taxon>
        <taxon>Mesobacillus</taxon>
    </lineage>
</organism>
<evidence type="ECO:0000313" key="2">
    <source>
        <dbReference type="EMBL" id="MBY0096645.1"/>
    </source>
</evidence>
<name>A0ABS7K3C3_9BACI</name>